<dbReference type="Proteomes" id="UP000265619">
    <property type="component" value="Unassembled WGS sequence"/>
</dbReference>
<dbReference type="OrthoDB" id="9779730at2"/>
<dbReference type="InterPro" id="IPR050306">
    <property type="entry name" value="PfkB_Carbo_kinase"/>
</dbReference>
<dbReference type="PANTHER" id="PTHR43085:SF1">
    <property type="entry name" value="PSEUDOURIDINE KINASE-RELATED"/>
    <property type="match status" value="1"/>
</dbReference>
<dbReference type="PANTHER" id="PTHR43085">
    <property type="entry name" value="HEXOKINASE FAMILY MEMBER"/>
    <property type="match status" value="1"/>
</dbReference>
<dbReference type="AlphaFoldDB" id="A0A9X8GUW2"/>
<dbReference type="InterPro" id="IPR011611">
    <property type="entry name" value="PfkB_dom"/>
</dbReference>
<comment type="caution">
    <text evidence="7">The sequence shown here is derived from an EMBL/GenBank/DDBJ whole genome shotgun (WGS) entry which is preliminary data.</text>
</comment>
<feature type="domain" description="Carbohydrate kinase PfkB" evidence="6">
    <location>
        <begin position="5"/>
        <end position="301"/>
    </location>
</feature>
<sequence length="322" mass="34027">MRIALTGEALIDFTASEGGSLAFLGHEGGSPLNTAVACARLGQPTGFLTQLSTDLFGERLMAFLERNGVDTRLILRSDAPSTLAFVERTPQTNRYAFYTRGSADATWAPEPLPQLPAECRFLHFGSISLLQEPASSRITDLVATHAGRCVIVFDPNVRPSLIPHMAAYRARVSEWFGMADLVKFSDEDAALLAPGRPVDAFAAECLTAGARAVVVTRGGAGATLWRTGSAPLTVAAPRVEVVDTIGAGDTFTAGLSVSLLAHGVEHPAQLTELGDEAWRAVMRFAATAAALNCTREGADPPTLEAVHTALSQEDNEAVASRP</sequence>
<evidence type="ECO:0000313" key="7">
    <source>
        <dbReference type="EMBL" id="RIX79300.1"/>
    </source>
</evidence>
<keyword evidence="5" id="KW-0067">ATP-binding</keyword>
<evidence type="ECO:0000256" key="2">
    <source>
        <dbReference type="ARBA" id="ARBA00022679"/>
    </source>
</evidence>
<evidence type="ECO:0000256" key="1">
    <source>
        <dbReference type="ARBA" id="ARBA00010688"/>
    </source>
</evidence>
<evidence type="ECO:0000256" key="5">
    <source>
        <dbReference type="ARBA" id="ARBA00022840"/>
    </source>
</evidence>
<comment type="similarity">
    <text evidence="1">Belongs to the carbohydrate kinase PfkB family.</text>
</comment>
<dbReference type="Pfam" id="PF00294">
    <property type="entry name" value="PfkB"/>
    <property type="match status" value="1"/>
</dbReference>
<gene>
    <name evidence="7" type="ORF">D3H34_14435</name>
</gene>
<keyword evidence="2" id="KW-0808">Transferase</keyword>
<reference evidence="7 8" key="1">
    <citation type="submission" date="2018-09" db="EMBL/GenBank/DDBJ databases">
        <title>Acidovorax cavernicola nov. sp. isolated from Gruta de las Maravillas (Aracena, Spain).</title>
        <authorList>
            <person name="Jurado V."/>
            <person name="Gutierrez-Patricio S."/>
            <person name="Gonzalez-Pimentel J.L."/>
            <person name="Miller A.Z."/>
            <person name="Laiz L."/>
            <person name="Saiz-Jimenez C."/>
        </authorList>
    </citation>
    <scope>NUCLEOTIDE SEQUENCE [LARGE SCALE GENOMIC DNA]</scope>
    <source>
        <strain evidence="7 8">1011MAR4D40.2</strain>
    </source>
</reference>
<dbReference type="GO" id="GO:0005524">
    <property type="term" value="F:ATP binding"/>
    <property type="evidence" value="ECO:0007669"/>
    <property type="project" value="UniProtKB-KW"/>
</dbReference>
<evidence type="ECO:0000256" key="3">
    <source>
        <dbReference type="ARBA" id="ARBA00022741"/>
    </source>
</evidence>
<dbReference type="Gene3D" id="3.40.1190.20">
    <property type="match status" value="1"/>
</dbReference>
<organism evidence="7 8">
    <name type="scientific">Acidovorax cavernicola</name>
    <dbReference type="NCBI Taxonomy" id="1675792"/>
    <lineage>
        <taxon>Bacteria</taxon>
        <taxon>Pseudomonadati</taxon>
        <taxon>Pseudomonadota</taxon>
        <taxon>Betaproteobacteria</taxon>
        <taxon>Burkholderiales</taxon>
        <taxon>Comamonadaceae</taxon>
        <taxon>Acidovorax</taxon>
    </lineage>
</organism>
<dbReference type="InterPro" id="IPR002173">
    <property type="entry name" value="Carboh/pur_kinase_PfkB_CS"/>
</dbReference>
<name>A0A9X8GUW2_9BURK</name>
<keyword evidence="4 7" id="KW-0418">Kinase</keyword>
<evidence type="ECO:0000313" key="8">
    <source>
        <dbReference type="Proteomes" id="UP000265619"/>
    </source>
</evidence>
<dbReference type="CDD" id="cd01167">
    <property type="entry name" value="bac_FRK"/>
    <property type="match status" value="1"/>
</dbReference>
<dbReference type="InterPro" id="IPR029056">
    <property type="entry name" value="Ribokinase-like"/>
</dbReference>
<dbReference type="EMBL" id="QXMN01000016">
    <property type="protein sequence ID" value="RIX79300.1"/>
    <property type="molecule type" value="Genomic_DNA"/>
</dbReference>
<evidence type="ECO:0000259" key="6">
    <source>
        <dbReference type="Pfam" id="PF00294"/>
    </source>
</evidence>
<keyword evidence="3" id="KW-0547">Nucleotide-binding</keyword>
<dbReference type="GO" id="GO:0016301">
    <property type="term" value="F:kinase activity"/>
    <property type="evidence" value="ECO:0007669"/>
    <property type="project" value="UniProtKB-KW"/>
</dbReference>
<evidence type="ECO:0000256" key="4">
    <source>
        <dbReference type="ARBA" id="ARBA00022777"/>
    </source>
</evidence>
<dbReference type="SUPFAM" id="SSF53613">
    <property type="entry name" value="Ribokinase-like"/>
    <property type="match status" value="1"/>
</dbReference>
<dbReference type="PROSITE" id="PS00584">
    <property type="entry name" value="PFKB_KINASES_2"/>
    <property type="match status" value="1"/>
</dbReference>
<protein>
    <submittedName>
        <fullName evidence="7">Carbohydrate kinase</fullName>
    </submittedName>
</protein>
<dbReference type="RefSeq" id="WP_119554203.1">
    <property type="nucleotide sequence ID" value="NZ_QXMN01000016.1"/>
</dbReference>
<accession>A0A9X8GUW2</accession>
<keyword evidence="8" id="KW-1185">Reference proteome</keyword>
<proteinExistence type="inferred from homology"/>